<comment type="caution">
    <text evidence="4">The sequence shown here is derived from an EMBL/GenBank/DDBJ whole genome shotgun (WGS) entry which is preliminary data.</text>
</comment>
<protein>
    <submittedName>
        <fullName evidence="4">Putative GNAT family N-acyltransferase</fullName>
    </submittedName>
</protein>
<dbReference type="PANTHER" id="PTHR43877:SF1">
    <property type="entry name" value="ACETYLTRANSFERASE"/>
    <property type="match status" value="1"/>
</dbReference>
<dbReference type="AlphaFoldDB" id="A0A420WTW6"/>
<dbReference type="Proteomes" id="UP000281975">
    <property type="component" value="Unassembled WGS sequence"/>
</dbReference>
<dbReference type="Gene3D" id="3.40.630.30">
    <property type="match status" value="1"/>
</dbReference>
<evidence type="ECO:0000313" key="5">
    <source>
        <dbReference type="Proteomes" id="UP000281975"/>
    </source>
</evidence>
<keyword evidence="2 4" id="KW-0012">Acyltransferase</keyword>
<organism evidence="4 5">
    <name type="scientific">Kushneria sinocarnis</name>
    <dbReference type="NCBI Taxonomy" id="595502"/>
    <lineage>
        <taxon>Bacteria</taxon>
        <taxon>Pseudomonadati</taxon>
        <taxon>Pseudomonadota</taxon>
        <taxon>Gammaproteobacteria</taxon>
        <taxon>Oceanospirillales</taxon>
        <taxon>Halomonadaceae</taxon>
        <taxon>Kushneria</taxon>
    </lineage>
</organism>
<dbReference type="SUPFAM" id="SSF55729">
    <property type="entry name" value="Acyl-CoA N-acyltransferases (Nat)"/>
    <property type="match status" value="1"/>
</dbReference>
<evidence type="ECO:0000259" key="3">
    <source>
        <dbReference type="PROSITE" id="PS51186"/>
    </source>
</evidence>
<dbReference type="InterPro" id="IPR000182">
    <property type="entry name" value="GNAT_dom"/>
</dbReference>
<dbReference type="InterPro" id="IPR016181">
    <property type="entry name" value="Acyl_CoA_acyltransferase"/>
</dbReference>
<gene>
    <name evidence="4" type="ORF">C7446_2919</name>
</gene>
<proteinExistence type="predicted"/>
<reference evidence="4 5" key="1">
    <citation type="submission" date="2018-10" db="EMBL/GenBank/DDBJ databases">
        <title>Genomic Encyclopedia of Type Strains, Phase IV (KMG-IV): sequencing the most valuable type-strain genomes for metagenomic binning, comparative biology and taxonomic classification.</title>
        <authorList>
            <person name="Goeker M."/>
        </authorList>
    </citation>
    <scope>NUCLEOTIDE SEQUENCE [LARGE SCALE GENOMIC DNA]</scope>
    <source>
        <strain evidence="4 5">DSM 23229</strain>
    </source>
</reference>
<name>A0A420WTW6_9GAMM</name>
<dbReference type="GO" id="GO:0016747">
    <property type="term" value="F:acyltransferase activity, transferring groups other than amino-acyl groups"/>
    <property type="evidence" value="ECO:0007669"/>
    <property type="project" value="InterPro"/>
</dbReference>
<sequence length="153" mass="16712">MNVTIADGDWAELGPACLAIRRRVFIEEQGVSEDEEVDGRDVQCLHFLLKVEDEPAGTARLLPDGHIGRVALLPRWRGFGLGLQLMQAVIAAAGRRGHGVCELAAQTHALAFYQRLGFVAHGEEFLDAGLPHYHMRRSLAGDGSEGVTPDTDW</sequence>
<dbReference type="EMBL" id="RBIN01000009">
    <property type="protein sequence ID" value="RKQ96327.1"/>
    <property type="molecule type" value="Genomic_DNA"/>
</dbReference>
<evidence type="ECO:0000313" key="4">
    <source>
        <dbReference type="EMBL" id="RKQ96327.1"/>
    </source>
</evidence>
<keyword evidence="5" id="KW-1185">Reference proteome</keyword>
<dbReference type="PANTHER" id="PTHR43877">
    <property type="entry name" value="AMINOALKYLPHOSPHONATE N-ACETYLTRANSFERASE-RELATED-RELATED"/>
    <property type="match status" value="1"/>
</dbReference>
<keyword evidence="1 4" id="KW-0808">Transferase</keyword>
<dbReference type="InterPro" id="IPR050832">
    <property type="entry name" value="Bact_Acetyltransf"/>
</dbReference>
<feature type="domain" description="N-acetyltransferase" evidence="3">
    <location>
        <begin position="3"/>
        <end position="140"/>
    </location>
</feature>
<dbReference type="OrthoDB" id="9796171at2"/>
<dbReference type="Pfam" id="PF13673">
    <property type="entry name" value="Acetyltransf_10"/>
    <property type="match status" value="1"/>
</dbReference>
<accession>A0A420WTW6</accession>
<evidence type="ECO:0000256" key="1">
    <source>
        <dbReference type="ARBA" id="ARBA00022679"/>
    </source>
</evidence>
<dbReference type="RefSeq" id="WP_121173825.1">
    <property type="nucleotide sequence ID" value="NZ_RBIN01000009.1"/>
</dbReference>
<evidence type="ECO:0000256" key="2">
    <source>
        <dbReference type="ARBA" id="ARBA00023315"/>
    </source>
</evidence>
<dbReference type="PROSITE" id="PS51186">
    <property type="entry name" value="GNAT"/>
    <property type="match status" value="1"/>
</dbReference>
<dbReference type="CDD" id="cd04301">
    <property type="entry name" value="NAT_SF"/>
    <property type="match status" value="1"/>
</dbReference>